<feature type="domain" description="CBM1" evidence="2">
    <location>
        <begin position="346"/>
        <end position="382"/>
    </location>
</feature>
<dbReference type="Proteomes" id="UP000307440">
    <property type="component" value="Unassembled WGS sequence"/>
</dbReference>
<dbReference type="GO" id="GO:0005576">
    <property type="term" value="C:extracellular region"/>
    <property type="evidence" value="ECO:0007669"/>
    <property type="project" value="InterPro"/>
</dbReference>
<proteinExistence type="predicted"/>
<dbReference type="InterPro" id="IPR035971">
    <property type="entry name" value="CBD_sf"/>
</dbReference>
<protein>
    <recommendedName>
        <fullName evidence="2">CBM1 domain-containing protein</fullName>
    </recommendedName>
</protein>
<dbReference type="GO" id="GO:0030248">
    <property type="term" value="F:cellulose binding"/>
    <property type="evidence" value="ECO:0007669"/>
    <property type="project" value="InterPro"/>
</dbReference>
<keyword evidence="1" id="KW-0732">Signal</keyword>
<dbReference type="InterPro" id="IPR000254">
    <property type="entry name" value="CBD"/>
</dbReference>
<dbReference type="STRING" id="230819.A0A5C3KEV2"/>
<reference evidence="3 4" key="1">
    <citation type="journal article" date="2019" name="Nat. Ecol. Evol.">
        <title>Megaphylogeny resolves global patterns of mushroom evolution.</title>
        <authorList>
            <person name="Varga T."/>
            <person name="Krizsan K."/>
            <person name="Foldi C."/>
            <person name="Dima B."/>
            <person name="Sanchez-Garcia M."/>
            <person name="Sanchez-Ramirez S."/>
            <person name="Szollosi G.J."/>
            <person name="Szarkandi J.G."/>
            <person name="Papp V."/>
            <person name="Albert L."/>
            <person name="Andreopoulos W."/>
            <person name="Angelini C."/>
            <person name="Antonin V."/>
            <person name="Barry K.W."/>
            <person name="Bougher N.L."/>
            <person name="Buchanan P."/>
            <person name="Buyck B."/>
            <person name="Bense V."/>
            <person name="Catcheside P."/>
            <person name="Chovatia M."/>
            <person name="Cooper J."/>
            <person name="Damon W."/>
            <person name="Desjardin D."/>
            <person name="Finy P."/>
            <person name="Geml J."/>
            <person name="Haridas S."/>
            <person name="Hughes K."/>
            <person name="Justo A."/>
            <person name="Karasinski D."/>
            <person name="Kautmanova I."/>
            <person name="Kiss B."/>
            <person name="Kocsube S."/>
            <person name="Kotiranta H."/>
            <person name="LaButti K.M."/>
            <person name="Lechner B.E."/>
            <person name="Liimatainen K."/>
            <person name="Lipzen A."/>
            <person name="Lukacs Z."/>
            <person name="Mihaltcheva S."/>
            <person name="Morgado L.N."/>
            <person name="Niskanen T."/>
            <person name="Noordeloos M.E."/>
            <person name="Ohm R.A."/>
            <person name="Ortiz-Santana B."/>
            <person name="Ovrebo C."/>
            <person name="Racz N."/>
            <person name="Riley R."/>
            <person name="Savchenko A."/>
            <person name="Shiryaev A."/>
            <person name="Soop K."/>
            <person name="Spirin V."/>
            <person name="Szebenyi C."/>
            <person name="Tomsovsky M."/>
            <person name="Tulloss R.E."/>
            <person name="Uehling J."/>
            <person name="Grigoriev I.V."/>
            <person name="Vagvolgyi C."/>
            <person name="Papp T."/>
            <person name="Martin F.M."/>
            <person name="Miettinen O."/>
            <person name="Hibbett D.S."/>
            <person name="Nagy L.G."/>
        </authorList>
    </citation>
    <scope>NUCLEOTIDE SEQUENCE [LARGE SCALE GENOMIC DNA]</scope>
    <source>
        <strain evidence="3 4">CBS 121175</strain>
    </source>
</reference>
<accession>A0A5C3KEV2</accession>
<dbReference type="AlphaFoldDB" id="A0A5C3KEV2"/>
<organism evidence="3 4">
    <name type="scientific">Coprinopsis marcescibilis</name>
    <name type="common">Agaric fungus</name>
    <name type="synonym">Psathyrella marcescibilis</name>
    <dbReference type="NCBI Taxonomy" id="230819"/>
    <lineage>
        <taxon>Eukaryota</taxon>
        <taxon>Fungi</taxon>
        <taxon>Dikarya</taxon>
        <taxon>Basidiomycota</taxon>
        <taxon>Agaricomycotina</taxon>
        <taxon>Agaricomycetes</taxon>
        <taxon>Agaricomycetidae</taxon>
        <taxon>Agaricales</taxon>
        <taxon>Agaricineae</taxon>
        <taxon>Psathyrellaceae</taxon>
        <taxon>Coprinopsis</taxon>
    </lineage>
</organism>
<dbReference type="PROSITE" id="PS51164">
    <property type="entry name" value="CBM1_2"/>
    <property type="match status" value="1"/>
</dbReference>
<dbReference type="PANTHER" id="PTHR43662:SF3">
    <property type="entry name" value="DOMAIN PROTEIN, PUTATIVE (AFU_ORTHOLOGUE AFUA_6G11970)-RELATED"/>
    <property type="match status" value="1"/>
</dbReference>
<dbReference type="GO" id="GO:0005975">
    <property type="term" value="P:carbohydrate metabolic process"/>
    <property type="evidence" value="ECO:0007669"/>
    <property type="project" value="InterPro"/>
</dbReference>
<dbReference type="Pfam" id="PF09362">
    <property type="entry name" value="DUF1996"/>
    <property type="match status" value="1"/>
</dbReference>
<gene>
    <name evidence="3" type="ORF">FA15DRAFT_602967</name>
</gene>
<dbReference type="SUPFAM" id="SSF57180">
    <property type="entry name" value="Cellulose-binding domain"/>
    <property type="match status" value="1"/>
</dbReference>
<dbReference type="SMART" id="SM00236">
    <property type="entry name" value="fCBD"/>
    <property type="match status" value="1"/>
</dbReference>
<name>A0A5C3KEV2_COPMA</name>
<sequence length="382" mass="41223">MDPGLELPKVSTCTTCKFKENHSNYWTAVLYYKHSNGSFIRVPQFANHAVGAPNGGMTVYYIQPPDNSKVTAFPKGFRMITGNPMLRARNAAIDATSPEAYSLTWRCWASQSFSDPSNGSPPGGGNYDTVQLPNKQCPGGIRANIFFPSCWDGKSLDSPDHKSHVAFMTGRVNPASGIILMGGACPASHPVRVPMILFETAWDTRPFNNMWPTDGTQPFVLSQGDPTGFGHHGDYVFGWEGDALQRAMNTCTDIGGNPTGCRALTTQSDADMNKCTQKPAVNERTEGEYLRELPGCNPIQKGPGTATMIRDCKAIDYTGTGAPPINTLPPTTPQPPPVSSPVNPGPLQTRFGQCGGSGWSGPTQCQSPYACQATNQWYSQCL</sequence>
<dbReference type="OrthoDB" id="74764at2759"/>
<dbReference type="EMBL" id="ML210388">
    <property type="protein sequence ID" value="TFK18616.1"/>
    <property type="molecule type" value="Genomic_DNA"/>
</dbReference>
<evidence type="ECO:0000259" key="2">
    <source>
        <dbReference type="PROSITE" id="PS51164"/>
    </source>
</evidence>
<dbReference type="InterPro" id="IPR018535">
    <property type="entry name" value="DUF1996"/>
</dbReference>
<keyword evidence="4" id="KW-1185">Reference proteome</keyword>
<evidence type="ECO:0000256" key="1">
    <source>
        <dbReference type="ARBA" id="ARBA00022729"/>
    </source>
</evidence>
<evidence type="ECO:0000313" key="4">
    <source>
        <dbReference type="Proteomes" id="UP000307440"/>
    </source>
</evidence>
<evidence type="ECO:0000313" key="3">
    <source>
        <dbReference type="EMBL" id="TFK18616.1"/>
    </source>
</evidence>
<dbReference type="Pfam" id="PF00734">
    <property type="entry name" value="CBM_1"/>
    <property type="match status" value="1"/>
</dbReference>
<dbReference type="PROSITE" id="PS00562">
    <property type="entry name" value="CBM1_1"/>
    <property type="match status" value="1"/>
</dbReference>
<dbReference type="PANTHER" id="PTHR43662">
    <property type="match status" value="1"/>
</dbReference>